<proteinExistence type="predicted"/>
<dbReference type="AlphaFoldDB" id="A0A381TPS8"/>
<organism evidence="2">
    <name type="scientific">marine metagenome</name>
    <dbReference type="NCBI Taxonomy" id="408172"/>
    <lineage>
        <taxon>unclassified sequences</taxon>
        <taxon>metagenomes</taxon>
        <taxon>ecological metagenomes</taxon>
    </lineage>
</organism>
<dbReference type="InterPro" id="IPR047197">
    <property type="entry name" value="THYN1-like_EVE"/>
</dbReference>
<dbReference type="GO" id="GO:0005634">
    <property type="term" value="C:nucleus"/>
    <property type="evidence" value="ECO:0007669"/>
    <property type="project" value="TreeGrafter"/>
</dbReference>
<dbReference type="EMBL" id="UINC01004918">
    <property type="protein sequence ID" value="SVA17804.1"/>
    <property type="molecule type" value="Genomic_DNA"/>
</dbReference>
<dbReference type="Pfam" id="PF01878">
    <property type="entry name" value="EVE"/>
    <property type="match status" value="1"/>
</dbReference>
<evidence type="ECO:0000313" key="2">
    <source>
        <dbReference type="EMBL" id="SVA17804.1"/>
    </source>
</evidence>
<protein>
    <recommendedName>
        <fullName evidence="1">EVE domain-containing protein</fullName>
    </recommendedName>
</protein>
<evidence type="ECO:0000259" key="1">
    <source>
        <dbReference type="Pfam" id="PF01878"/>
    </source>
</evidence>
<accession>A0A381TPS8</accession>
<name>A0A381TPS8_9ZZZZ</name>
<dbReference type="Gene3D" id="3.10.590.10">
    <property type="entry name" value="ph1033 like domains"/>
    <property type="match status" value="1"/>
</dbReference>
<feature type="domain" description="EVE" evidence="1">
    <location>
        <begin position="3"/>
        <end position="150"/>
    </location>
</feature>
<gene>
    <name evidence="2" type="ORF">METZ01_LOCUS70658</name>
</gene>
<dbReference type="InterPro" id="IPR002740">
    <property type="entry name" value="EVE_domain"/>
</dbReference>
<dbReference type="PANTHER" id="PTHR14087">
    <property type="entry name" value="THYMOCYTE NUCLEAR PROTEIN 1"/>
    <property type="match status" value="1"/>
</dbReference>
<dbReference type="SUPFAM" id="SSF88697">
    <property type="entry name" value="PUA domain-like"/>
    <property type="match status" value="1"/>
</dbReference>
<reference evidence="2" key="1">
    <citation type="submission" date="2018-05" db="EMBL/GenBank/DDBJ databases">
        <authorList>
            <person name="Lanie J.A."/>
            <person name="Ng W.-L."/>
            <person name="Kazmierczak K.M."/>
            <person name="Andrzejewski T.M."/>
            <person name="Davidsen T.M."/>
            <person name="Wayne K.J."/>
            <person name="Tettelin H."/>
            <person name="Glass J.I."/>
            <person name="Rusch D."/>
            <person name="Podicherti R."/>
            <person name="Tsui H.-C.T."/>
            <person name="Winkler M.E."/>
        </authorList>
    </citation>
    <scope>NUCLEOTIDE SEQUENCE</scope>
</reference>
<sequence>MPNHWLMKSEPHVYPWSQLVADGSTHWDGVRNYQARNIMRDDMKLGDLVLFYHSNCKPPHVAGVARVCKEGYPDHTAQDPTSNYFDAKATPENPRWIMVDIEHVQGMPELVPLPDMRDNVELEGMPLLQRFMRLSVQSVSKKNFKTVCHMGGLSRIPGE</sequence>
<dbReference type="CDD" id="cd21133">
    <property type="entry name" value="EVE"/>
    <property type="match status" value="1"/>
</dbReference>
<dbReference type="PANTHER" id="PTHR14087:SF7">
    <property type="entry name" value="THYMOCYTE NUCLEAR PROTEIN 1"/>
    <property type="match status" value="1"/>
</dbReference>
<dbReference type="InterPro" id="IPR015947">
    <property type="entry name" value="PUA-like_sf"/>
</dbReference>
<dbReference type="InterPro" id="IPR052181">
    <property type="entry name" value="5hmC_binding"/>
</dbReference>